<organism evidence="2 3">
    <name type="scientific">Levilactobacillus namurensis DSM 19117</name>
    <dbReference type="NCBI Taxonomy" id="1423773"/>
    <lineage>
        <taxon>Bacteria</taxon>
        <taxon>Bacillati</taxon>
        <taxon>Bacillota</taxon>
        <taxon>Bacilli</taxon>
        <taxon>Lactobacillales</taxon>
        <taxon>Lactobacillaceae</taxon>
        <taxon>Levilactobacillus</taxon>
    </lineage>
</organism>
<dbReference type="OrthoDB" id="503948at2"/>
<evidence type="ECO:0000313" key="3">
    <source>
        <dbReference type="Proteomes" id="UP000051162"/>
    </source>
</evidence>
<evidence type="ECO:0000256" key="1">
    <source>
        <dbReference type="SAM" id="SignalP"/>
    </source>
</evidence>
<dbReference type="SUPFAM" id="SSF53474">
    <property type="entry name" value="alpha/beta-Hydrolases"/>
    <property type="match status" value="1"/>
</dbReference>
<accession>A0A0R1JU33</accession>
<comment type="caution">
    <text evidence="2">The sequence shown here is derived from an EMBL/GenBank/DDBJ whole genome shotgun (WGS) entry which is preliminary data.</text>
</comment>
<dbReference type="GeneID" id="84782651"/>
<dbReference type="Proteomes" id="UP000051162">
    <property type="component" value="Unassembled WGS sequence"/>
</dbReference>
<evidence type="ECO:0000313" key="2">
    <source>
        <dbReference type="EMBL" id="KRK72755.1"/>
    </source>
</evidence>
<dbReference type="RefSeq" id="WP_147000018.1">
    <property type="nucleotide sequence ID" value="NZ_AZDT01000067.1"/>
</dbReference>
<dbReference type="InterPro" id="IPR029058">
    <property type="entry name" value="AB_hydrolase_fold"/>
</dbReference>
<dbReference type="EMBL" id="AZDT01000067">
    <property type="protein sequence ID" value="KRK72755.1"/>
    <property type="molecule type" value="Genomic_DNA"/>
</dbReference>
<feature type="chain" id="PRO_5006406237" description="Alpha/beta hydrolase" evidence="1">
    <location>
        <begin position="35"/>
        <end position="284"/>
    </location>
</feature>
<sequence length="284" mass="31880">MEQMQIKIKRYCVGGILLLMGSLLGLMGPQLVHAAPTTPMTPTLYFHGAPSSYRSERHMVGAAKKAGVTKSVIRADVAASGRVTLVGKFRPTSRTPIVEVNFLNTRNTNYVTNGRWVRNVVRKLQATYHFKQMNMVGHSTGNLAIAYYLLANSTNRRLPKLAKFVSLGGHYDGVLNEGDWPHRIRLTAAGRPTPMDSAYRRLLKLRQRYPKKQTAVLNIYGDLGNGTDSDGRVTNNSSKSLRYLLAKRAKSYRERQFKGAGAQHSRLHHNAQVDRAMIKFLWDK</sequence>
<dbReference type="Pfam" id="PF06028">
    <property type="entry name" value="DUF915"/>
    <property type="match status" value="1"/>
</dbReference>
<dbReference type="InterPro" id="IPR010315">
    <property type="entry name" value="DUF915_hydro-like"/>
</dbReference>
<keyword evidence="3" id="KW-1185">Reference proteome</keyword>
<gene>
    <name evidence="2" type="ORF">FD30_GL001084</name>
</gene>
<dbReference type="Gene3D" id="3.40.50.1820">
    <property type="entry name" value="alpha/beta hydrolase"/>
    <property type="match status" value="1"/>
</dbReference>
<protein>
    <recommendedName>
        <fullName evidence="4">Alpha/beta hydrolase</fullName>
    </recommendedName>
</protein>
<evidence type="ECO:0008006" key="4">
    <source>
        <dbReference type="Google" id="ProtNLM"/>
    </source>
</evidence>
<proteinExistence type="predicted"/>
<dbReference type="STRING" id="1423773.FD30_GL001084"/>
<reference evidence="2 3" key="1">
    <citation type="journal article" date="2015" name="Genome Announc.">
        <title>Expanding the biotechnology potential of lactobacilli through comparative genomics of 213 strains and associated genera.</title>
        <authorList>
            <person name="Sun Z."/>
            <person name="Harris H.M."/>
            <person name="McCann A."/>
            <person name="Guo C."/>
            <person name="Argimon S."/>
            <person name="Zhang W."/>
            <person name="Yang X."/>
            <person name="Jeffery I.B."/>
            <person name="Cooney J.C."/>
            <person name="Kagawa T.F."/>
            <person name="Liu W."/>
            <person name="Song Y."/>
            <person name="Salvetti E."/>
            <person name="Wrobel A."/>
            <person name="Rasinkangas P."/>
            <person name="Parkhill J."/>
            <person name="Rea M.C."/>
            <person name="O'Sullivan O."/>
            <person name="Ritari J."/>
            <person name="Douillard F.P."/>
            <person name="Paul Ross R."/>
            <person name="Yang R."/>
            <person name="Briner A.E."/>
            <person name="Felis G.E."/>
            <person name="de Vos W.M."/>
            <person name="Barrangou R."/>
            <person name="Klaenhammer T.R."/>
            <person name="Caufield P.W."/>
            <person name="Cui Y."/>
            <person name="Zhang H."/>
            <person name="O'Toole P.W."/>
        </authorList>
    </citation>
    <scope>NUCLEOTIDE SEQUENCE [LARGE SCALE GENOMIC DNA]</scope>
    <source>
        <strain evidence="2 3">DSM 19117</strain>
    </source>
</reference>
<feature type="signal peptide" evidence="1">
    <location>
        <begin position="1"/>
        <end position="34"/>
    </location>
</feature>
<keyword evidence="1" id="KW-0732">Signal</keyword>
<dbReference type="AlphaFoldDB" id="A0A0R1JU33"/>
<name>A0A0R1JU33_9LACO</name>
<dbReference type="PATRIC" id="fig|1423773.3.peg.1112"/>